<dbReference type="InterPro" id="IPR005475">
    <property type="entry name" value="Transketolase-like_Pyr-bd"/>
</dbReference>
<keyword evidence="10" id="KW-0784">Thiamine biosynthesis</keyword>
<dbReference type="GO" id="GO:0016114">
    <property type="term" value="P:terpenoid biosynthetic process"/>
    <property type="evidence" value="ECO:0007669"/>
    <property type="project" value="InterPro"/>
</dbReference>
<dbReference type="GO" id="GO:0019288">
    <property type="term" value="P:isopentenyl diphosphate biosynthetic process, methylerythritol 4-phosphate pathway"/>
    <property type="evidence" value="ECO:0007669"/>
    <property type="project" value="TreeGrafter"/>
</dbReference>
<dbReference type="Pfam" id="PF02780">
    <property type="entry name" value="Transketolase_C"/>
    <property type="match status" value="1"/>
</dbReference>
<dbReference type="GO" id="GO:0009228">
    <property type="term" value="P:thiamine biosynthetic process"/>
    <property type="evidence" value="ECO:0007669"/>
    <property type="project" value="UniProtKB-KW"/>
</dbReference>
<dbReference type="InterPro" id="IPR029061">
    <property type="entry name" value="THDP-binding"/>
</dbReference>
<dbReference type="GO" id="GO:0008661">
    <property type="term" value="F:1-deoxy-D-xylulose-5-phosphate synthase activity"/>
    <property type="evidence" value="ECO:0007669"/>
    <property type="project" value="UniProtKB-EC"/>
</dbReference>
<dbReference type="FunFam" id="3.40.50.920:FF:000002">
    <property type="entry name" value="1-deoxy-D-xylulose-5-phosphate synthase"/>
    <property type="match status" value="1"/>
</dbReference>
<comment type="similarity">
    <text evidence="4">Belongs to the transketolase family. DXPS subfamily.</text>
</comment>
<dbReference type="InterPro" id="IPR049557">
    <property type="entry name" value="Transketolase_CS"/>
</dbReference>
<evidence type="ECO:0000256" key="1">
    <source>
        <dbReference type="ARBA" id="ARBA00001946"/>
    </source>
</evidence>
<dbReference type="AlphaFoldDB" id="A0A3B0V4Y2"/>
<evidence type="ECO:0000313" key="14">
    <source>
        <dbReference type="EMBL" id="VAW33822.1"/>
    </source>
</evidence>
<dbReference type="HAMAP" id="MF_00315">
    <property type="entry name" value="DXP_synth"/>
    <property type="match status" value="1"/>
</dbReference>
<dbReference type="Gene3D" id="3.40.50.920">
    <property type="match status" value="1"/>
</dbReference>
<keyword evidence="8" id="KW-0479">Metal-binding</keyword>
<keyword evidence="9" id="KW-0460">Magnesium</keyword>
<evidence type="ECO:0000256" key="6">
    <source>
        <dbReference type="ARBA" id="ARBA00013150"/>
    </source>
</evidence>
<dbReference type="FunFam" id="3.40.50.970:FF:000005">
    <property type="entry name" value="1-deoxy-D-xylulose-5-phosphate synthase"/>
    <property type="match status" value="1"/>
</dbReference>
<dbReference type="PANTHER" id="PTHR43322">
    <property type="entry name" value="1-D-DEOXYXYLULOSE 5-PHOSPHATE SYNTHASE-RELATED"/>
    <property type="match status" value="1"/>
</dbReference>
<dbReference type="NCBIfam" id="TIGR00204">
    <property type="entry name" value="dxs"/>
    <property type="match status" value="1"/>
</dbReference>
<evidence type="ECO:0000256" key="2">
    <source>
        <dbReference type="ARBA" id="ARBA00001964"/>
    </source>
</evidence>
<dbReference type="CDD" id="cd07033">
    <property type="entry name" value="TPP_PYR_DXS_TK_like"/>
    <property type="match status" value="1"/>
</dbReference>
<evidence type="ECO:0000256" key="5">
    <source>
        <dbReference type="ARBA" id="ARBA00011738"/>
    </source>
</evidence>
<name>A0A3B0V4Y2_9ZZZZ</name>
<dbReference type="InterPro" id="IPR009014">
    <property type="entry name" value="Transketo_C/PFOR_II"/>
</dbReference>
<evidence type="ECO:0000256" key="9">
    <source>
        <dbReference type="ARBA" id="ARBA00022842"/>
    </source>
</evidence>
<dbReference type="EMBL" id="UOEW01000043">
    <property type="protein sequence ID" value="VAW33822.1"/>
    <property type="molecule type" value="Genomic_DNA"/>
</dbReference>
<comment type="pathway">
    <text evidence="3">Metabolic intermediate biosynthesis; 1-deoxy-D-xylulose 5-phosphate biosynthesis; 1-deoxy-D-xylulose 5-phosphate from D-glyceraldehyde 3-phosphate and pyruvate: step 1/1.</text>
</comment>
<dbReference type="PROSITE" id="PS00801">
    <property type="entry name" value="TRANSKETOLASE_1"/>
    <property type="match status" value="1"/>
</dbReference>
<evidence type="ECO:0000256" key="3">
    <source>
        <dbReference type="ARBA" id="ARBA00004980"/>
    </source>
</evidence>
<evidence type="ECO:0000256" key="11">
    <source>
        <dbReference type="ARBA" id="ARBA00023052"/>
    </source>
</evidence>
<dbReference type="PANTHER" id="PTHR43322:SF5">
    <property type="entry name" value="1-DEOXY-D-XYLULOSE-5-PHOSPHATE SYNTHASE, CHLOROPLASTIC"/>
    <property type="match status" value="1"/>
</dbReference>
<keyword evidence="7 14" id="KW-0808">Transferase</keyword>
<feature type="domain" description="Transketolase-like pyrimidine-binding" evidence="13">
    <location>
        <begin position="317"/>
        <end position="481"/>
    </location>
</feature>
<dbReference type="UniPathway" id="UPA00064">
    <property type="reaction ID" value="UER00091"/>
</dbReference>
<dbReference type="NCBIfam" id="NF003933">
    <property type="entry name" value="PRK05444.2-2"/>
    <property type="match status" value="1"/>
</dbReference>
<dbReference type="InterPro" id="IPR005477">
    <property type="entry name" value="Dxylulose-5-P_synthase"/>
</dbReference>
<dbReference type="InterPro" id="IPR033248">
    <property type="entry name" value="Transketolase_C"/>
</dbReference>
<keyword evidence="11" id="KW-0786">Thiamine pyrophosphate</keyword>
<evidence type="ECO:0000256" key="4">
    <source>
        <dbReference type="ARBA" id="ARBA00011081"/>
    </source>
</evidence>
<dbReference type="SMART" id="SM00861">
    <property type="entry name" value="Transket_pyr"/>
    <property type="match status" value="1"/>
</dbReference>
<dbReference type="SUPFAM" id="SSF52922">
    <property type="entry name" value="TK C-terminal domain-like"/>
    <property type="match status" value="1"/>
</dbReference>
<dbReference type="SUPFAM" id="SSF52518">
    <property type="entry name" value="Thiamin diphosphate-binding fold (THDP-binding)"/>
    <property type="match status" value="2"/>
</dbReference>
<evidence type="ECO:0000256" key="10">
    <source>
        <dbReference type="ARBA" id="ARBA00022977"/>
    </source>
</evidence>
<dbReference type="EC" id="2.2.1.7" evidence="6"/>
<comment type="cofactor">
    <cofactor evidence="1">
        <name>Mg(2+)</name>
        <dbReference type="ChEBI" id="CHEBI:18420"/>
    </cofactor>
</comment>
<proteinExistence type="inferred from homology"/>
<dbReference type="Gene3D" id="3.40.50.970">
    <property type="match status" value="2"/>
</dbReference>
<dbReference type="CDD" id="cd02007">
    <property type="entry name" value="TPP_DXS"/>
    <property type="match status" value="1"/>
</dbReference>
<dbReference type="GO" id="GO:0046872">
    <property type="term" value="F:metal ion binding"/>
    <property type="evidence" value="ECO:0007669"/>
    <property type="project" value="UniProtKB-KW"/>
</dbReference>
<protein>
    <recommendedName>
        <fullName evidence="6">1-deoxy-D-xylulose-5-phosphate synthase</fullName>
        <ecNumber evidence="6">2.2.1.7</ecNumber>
    </recommendedName>
</protein>
<sequence length="633" mass="69759">MTNKLNTLLDSIVVPADLRKLDESNLKQVADELRSFLIQSVSRSGGHFGSGLGTVELTVALHYVYDTPHDRIVWDVGHQAYPHKILTGRKDAIETIKKKDGLTPFPKRSESEYDTFGVGHSSTSIGAALGMALASKQLGIERKSIAVIGDGAMTAGMAFEALNHGGEIEPDMLVVLNENEMSISPNVGAFARMLIKIVSGRFYNKMREKSKRIMKRDSWLWKFMSRWEEHTKGMLIPSTLFEELGFLYFGPIDGHDVNQLVKTLQIIKETKGPKFLHIITKKGKGYKPAEKDPIKYHAVSAFDPKLGILPDKKPSKPSYTQVFGQWLCDMARDDNKLVGITPAMREGSGLVEFSKLFPKRYYDVGIAEQHAVTLAAGMACEGVKPVVAIYSSFLQRAYDQLIHDVAIQNLGVLFAIDRGGVVGPDGATHAGNMDLSFLRCVPNMTIMTPADENECRQMLYTGFTLGTPAAVRYPRGTGCGVAIQPRMEKIQIGRAKVVRKGTNIAILAFGSTVEDAKIAAETLDATVVNMRFVKPLDEELIKQIQAKNNLIVTVEDNVIMGGAGSGINEYLNRIHANIEVLNLGLPDIYQEHGSRADLLHEAGIDSKGILKQIKMFLNLTDAKSNIKIIDFKK</sequence>
<dbReference type="Pfam" id="PF02779">
    <property type="entry name" value="Transket_pyr"/>
    <property type="match status" value="1"/>
</dbReference>
<evidence type="ECO:0000259" key="13">
    <source>
        <dbReference type="SMART" id="SM00861"/>
    </source>
</evidence>
<evidence type="ECO:0000256" key="8">
    <source>
        <dbReference type="ARBA" id="ARBA00022723"/>
    </source>
</evidence>
<organism evidence="14">
    <name type="scientific">hydrothermal vent metagenome</name>
    <dbReference type="NCBI Taxonomy" id="652676"/>
    <lineage>
        <taxon>unclassified sequences</taxon>
        <taxon>metagenomes</taxon>
        <taxon>ecological metagenomes</taxon>
    </lineage>
</organism>
<keyword evidence="12" id="KW-0414">Isoprene biosynthesis</keyword>
<evidence type="ECO:0000256" key="7">
    <source>
        <dbReference type="ARBA" id="ARBA00022679"/>
    </source>
</evidence>
<comment type="subunit">
    <text evidence="5">Homodimer.</text>
</comment>
<reference evidence="14" key="1">
    <citation type="submission" date="2018-06" db="EMBL/GenBank/DDBJ databases">
        <authorList>
            <person name="Zhirakovskaya E."/>
        </authorList>
    </citation>
    <scope>NUCLEOTIDE SEQUENCE</scope>
</reference>
<evidence type="ECO:0000256" key="12">
    <source>
        <dbReference type="ARBA" id="ARBA00023229"/>
    </source>
</evidence>
<accession>A0A3B0V4Y2</accession>
<dbReference type="GO" id="GO:0005829">
    <property type="term" value="C:cytosol"/>
    <property type="evidence" value="ECO:0007669"/>
    <property type="project" value="TreeGrafter"/>
</dbReference>
<gene>
    <name evidence="14" type="ORF">MNBD_GAMMA01-653</name>
</gene>
<dbReference type="Pfam" id="PF13292">
    <property type="entry name" value="DXP_synthase_N"/>
    <property type="match status" value="1"/>
</dbReference>
<comment type="cofactor">
    <cofactor evidence="2">
        <name>thiamine diphosphate</name>
        <dbReference type="ChEBI" id="CHEBI:58937"/>
    </cofactor>
</comment>